<keyword evidence="3" id="KW-1185">Reference proteome</keyword>
<dbReference type="Proteomes" id="UP000499080">
    <property type="component" value="Unassembled WGS sequence"/>
</dbReference>
<dbReference type="SUPFAM" id="SSF56219">
    <property type="entry name" value="DNase I-like"/>
    <property type="match status" value="1"/>
</dbReference>
<protein>
    <recommendedName>
        <fullName evidence="4">Endonuclease/exonuclease/phosphatase domain-containing protein</fullName>
    </recommendedName>
</protein>
<evidence type="ECO:0000256" key="1">
    <source>
        <dbReference type="SAM" id="MobiDB-lite"/>
    </source>
</evidence>
<evidence type="ECO:0008006" key="4">
    <source>
        <dbReference type="Google" id="ProtNLM"/>
    </source>
</evidence>
<feature type="region of interest" description="Disordered" evidence="1">
    <location>
        <begin position="1"/>
        <end position="29"/>
    </location>
</feature>
<name>A0A4Y2X738_ARAVE</name>
<dbReference type="AlphaFoldDB" id="A0A4Y2X738"/>
<accession>A0A4Y2X738</accession>
<dbReference type="OrthoDB" id="6430237at2759"/>
<reference evidence="2 3" key="1">
    <citation type="journal article" date="2019" name="Sci. Rep.">
        <title>Orb-weaving spider Araneus ventricosus genome elucidates the spidroin gene catalogue.</title>
        <authorList>
            <person name="Kono N."/>
            <person name="Nakamura H."/>
            <person name="Ohtoshi R."/>
            <person name="Moran D.A.P."/>
            <person name="Shinohara A."/>
            <person name="Yoshida Y."/>
            <person name="Fujiwara M."/>
            <person name="Mori M."/>
            <person name="Tomita M."/>
            <person name="Arakawa K."/>
        </authorList>
    </citation>
    <scope>NUCLEOTIDE SEQUENCE [LARGE SCALE GENOMIC DNA]</scope>
</reference>
<evidence type="ECO:0000313" key="2">
    <source>
        <dbReference type="EMBL" id="GBO45008.1"/>
    </source>
</evidence>
<dbReference type="InterPro" id="IPR036691">
    <property type="entry name" value="Endo/exonu/phosph_ase_sf"/>
</dbReference>
<gene>
    <name evidence="2" type="ORF">AVEN_4813_1</name>
</gene>
<dbReference type="Gene3D" id="3.60.10.10">
    <property type="entry name" value="Endonuclease/exonuclease/phosphatase"/>
    <property type="match status" value="1"/>
</dbReference>
<sequence>MNQLTHDFDNASSVAQNNQGRARGLGRGLRSTSKLQSPFILKTLKILQCNINGLTTLATRVKVDQLLRMAEANNVQVIALQETKLNMKTTLKYRGYNIYRKGRPTKGGGGLDFFIRNINYESIDSPVDENSDLEIQGIKITWRGKPLHFFNAYRPPNQKQLLVCFPNYIDKNSIIVGHLNAKHSTWGCSSNIGRGLDTLSVC</sequence>
<comment type="caution">
    <text evidence="2">The sequence shown here is derived from an EMBL/GenBank/DDBJ whole genome shotgun (WGS) entry which is preliminary data.</text>
</comment>
<proteinExistence type="predicted"/>
<evidence type="ECO:0000313" key="3">
    <source>
        <dbReference type="Proteomes" id="UP000499080"/>
    </source>
</evidence>
<dbReference type="GO" id="GO:0003824">
    <property type="term" value="F:catalytic activity"/>
    <property type="evidence" value="ECO:0007669"/>
    <property type="project" value="InterPro"/>
</dbReference>
<feature type="compositionally biased region" description="Polar residues" evidence="1">
    <location>
        <begin position="1"/>
        <end position="19"/>
    </location>
</feature>
<dbReference type="EMBL" id="BGPR01071977">
    <property type="protein sequence ID" value="GBO45008.1"/>
    <property type="molecule type" value="Genomic_DNA"/>
</dbReference>
<organism evidence="2 3">
    <name type="scientific">Araneus ventricosus</name>
    <name type="common">Orbweaver spider</name>
    <name type="synonym">Epeira ventricosa</name>
    <dbReference type="NCBI Taxonomy" id="182803"/>
    <lineage>
        <taxon>Eukaryota</taxon>
        <taxon>Metazoa</taxon>
        <taxon>Ecdysozoa</taxon>
        <taxon>Arthropoda</taxon>
        <taxon>Chelicerata</taxon>
        <taxon>Arachnida</taxon>
        <taxon>Araneae</taxon>
        <taxon>Araneomorphae</taxon>
        <taxon>Entelegynae</taxon>
        <taxon>Araneoidea</taxon>
        <taxon>Araneidae</taxon>
        <taxon>Araneus</taxon>
    </lineage>
</organism>